<organism evidence="1 2">
    <name type="scientific">Nibrella viscosa</name>
    <dbReference type="NCBI Taxonomy" id="1084524"/>
    <lineage>
        <taxon>Bacteria</taxon>
        <taxon>Pseudomonadati</taxon>
        <taxon>Bacteroidota</taxon>
        <taxon>Cytophagia</taxon>
        <taxon>Cytophagales</taxon>
        <taxon>Spirosomataceae</taxon>
        <taxon>Nibrella</taxon>
    </lineage>
</organism>
<reference evidence="2" key="1">
    <citation type="journal article" date="2019" name="Int. J. Syst. Evol. Microbiol.">
        <title>The Global Catalogue of Microorganisms (GCM) 10K type strain sequencing project: providing services to taxonomists for standard genome sequencing and annotation.</title>
        <authorList>
            <consortium name="The Broad Institute Genomics Platform"/>
            <consortium name="The Broad Institute Genome Sequencing Center for Infectious Disease"/>
            <person name="Wu L."/>
            <person name="Ma J."/>
        </authorList>
    </citation>
    <scope>NUCLEOTIDE SEQUENCE [LARGE SCALE GENOMIC DNA]</scope>
    <source>
        <strain evidence="2">JCM 17925</strain>
    </source>
</reference>
<dbReference type="EMBL" id="BAABHB010000001">
    <property type="protein sequence ID" value="GAA4395682.1"/>
    <property type="molecule type" value="Genomic_DNA"/>
</dbReference>
<sequence>MLGLSSTPVLPTWLRATPTSTPGAITNTIPSVSPNPVAQKHRNLFNGDTCIYFYNPEYSQPEDFTLKRVINPRTGKLNNTPTLVGGPFSVKSIHWYVDLLADSGIDTFIINANASRAWYPSKTMPSLLDGYKRGDRDFFRAHATSQGFKDQEAMEAYLDWLVSFMNLYQDLLDAGVDWLAETPKACRRRKISPWVSIRMNDMHGARNFEGSFFNTPLLTQKEMRLKNNWYGYYNSPTRQGLNYERQEVRDFMFAQIREVVEDYDFEGLELDWWRLPLCCEPNASPQTVAMMTDWFRQIRALTERQARKTGRPFPLGMRIPGRLEILKEIGLDVVTLCQEGTLDFIAPSGFWCTTWDMPYDTLRKQVGDRVAIYGVIEDAPNTLATTDRARDYTQAMRYLSASPELMRANAAGKLAMGADGIEWYNFACTDQPRLPGQKADYSVIKDIHQLDSLRGRPKHYSFGIGGQLNNYLPYELPAQLPAILYNNAHHAFKLAMCAEPIQAGMELVVQIIVKADDDVTFLPVSVNSSWPNTKRECVESLLFPCGPLTHFTKDHVGHIFRFPVSLVRDGWNEVLVENAGKNPVTVVCIELAIRPKTD</sequence>
<dbReference type="InterPro" id="IPR017853">
    <property type="entry name" value="GH"/>
</dbReference>
<dbReference type="Gene3D" id="3.20.20.80">
    <property type="entry name" value="Glycosidases"/>
    <property type="match status" value="1"/>
</dbReference>
<evidence type="ECO:0000313" key="2">
    <source>
        <dbReference type="Proteomes" id="UP001500936"/>
    </source>
</evidence>
<evidence type="ECO:0000313" key="1">
    <source>
        <dbReference type="EMBL" id="GAA4395682.1"/>
    </source>
</evidence>
<keyword evidence="2" id="KW-1185">Reference proteome</keyword>
<name>A0ABP8JTZ0_9BACT</name>
<comment type="caution">
    <text evidence="1">The sequence shown here is derived from an EMBL/GenBank/DDBJ whole genome shotgun (WGS) entry which is preliminary data.</text>
</comment>
<dbReference type="SUPFAM" id="SSF51445">
    <property type="entry name" value="(Trans)glycosidases"/>
    <property type="match status" value="1"/>
</dbReference>
<gene>
    <name evidence="1" type="ORF">GCM10023187_02910</name>
</gene>
<dbReference type="Proteomes" id="UP001500936">
    <property type="component" value="Unassembled WGS sequence"/>
</dbReference>
<protein>
    <recommendedName>
        <fullName evidence="3">Glycosyl hydrolase-like 10 domain-containing protein</fullName>
    </recommendedName>
</protein>
<accession>A0ABP8JTZ0</accession>
<evidence type="ECO:0008006" key="3">
    <source>
        <dbReference type="Google" id="ProtNLM"/>
    </source>
</evidence>
<proteinExistence type="predicted"/>